<dbReference type="SUPFAM" id="SSF57756">
    <property type="entry name" value="Retrovirus zinc finger-like domains"/>
    <property type="match status" value="1"/>
</dbReference>
<name>A0A9W9SLD3_9EURO</name>
<evidence type="ECO:0000256" key="1">
    <source>
        <dbReference type="PROSITE-ProRule" id="PRU00047"/>
    </source>
</evidence>
<dbReference type="SMART" id="SM00343">
    <property type="entry name" value="ZnF_C2HC"/>
    <property type="match status" value="5"/>
</dbReference>
<gene>
    <name evidence="4" type="ORF">N7496_002498</name>
</gene>
<feature type="compositionally biased region" description="Polar residues" evidence="2">
    <location>
        <begin position="257"/>
        <end position="271"/>
    </location>
</feature>
<dbReference type="PROSITE" id="PS50158">
    <property type="entry name" value="ZF_CCHC"/>
    <property type="match status" value="1"/>
</dbReference>
<dbReference type="InterPro" id="IPR001878">
    <property type="entry name" value="Znf_CCHC"/>
</dbReference>
<keyword evidence="5" id="KW-1185">Reference proteome</keyword>
<organism evidence="4 5">
    <name type="scientific">Penicillium cataractarum</name>
    <dbReference type="NCBI Taxonomy" id="2100454"/>
    <lineage>
        <taxon>Eukaryota</taxon>
        <taxon>Fungi</taxon>
        <taxon>Dikarya</taxon>
        <taxon>Ascomycota</taxon>
        <taxon>Pezizomycotina</taxon>
        <taxon>Eurotiomycetes</taxon>
        <taxon>Eurotiomycetidae</taxon>
        <taxon>Eurotiales</taxon>
        <taxon>Aspergillaceae</taxon>
        <taxon>Penicillium</taxon>
    </lineage>
</organism>
<dbReference type="RefSeq" id="XP_056557641.1">
    <property type="nucleotide sequence ID" value="XM_056695429.1"/>
</dbReference>
<feature type="region of interest" description="Disordered" evidence="2">
    <location>
        <begin position="459"/>
        <end position="577"/>
    </location>
</feature>
<dbReference type="EMBL" id="JAPZBS010000002">
    <property type="protein sequence ID" value="KAJ5380070.1"/>
    <property type="molecule type" value="Genomic_DNA"/>
</dbReference>
<accession>A0A9W9SLD3</accession>
<feature type="compositionally biased region" description="Pro residues" evidence="2">
    <location>
        <begin position="538"/>
        <end position="552"/>
    </location>
</feature>
<protein>
    <recommendedName>
        <fullName evidence="3">CCHC-type domain-containing protein</fullName>
    </recommendedName>
</protein>
<feature type="compositionally biased region" description="Polar residues" evidence="2">
    <location>
        <begin position="171"/>
        <end position="185"/>
    </location>
</feature>
<dbReference type="InterPro" id="IPR036875">
    <property type="entry name" value="Znf_CCHC_sf"/>
</dbReference>
<feature type="compositionally biased region" description="Low complexity" evidence="2">
    <location>
        <begin position="1"/>
        <end position="16"/>
    </location>
</feature>
<evidence type="ECO:0000259" key="3">
    <source>
        <dbReference type="PROSITE" id="PS50158"/>
    </source>
</evidence>
<dbReference type="OrthoDB" id="7608935at2759"/>
<dbReference type="AlphaFoldDB" id="A0A9W9SLD3"/>
<dbReference type="GO" id="GO:0008270">
    <property type="term" value="F:zinc ion binding"/>
    <property type="evidence" value="ECO:0007669"/>
    <property type="project" value="UniProtKB-KW"/>
</dbReference>
<reference evidence="4" key="2">
    <citation type="journal article" date="2023" name="IMA Fungus">
        <title>Comparative genomic study of the Penicillium genus elucidates a diverse pangenome and 15 lateral gene transfer events.</title>
        <authorList>
            <person name="Petersen C."/>
            <person name="Sorensen T."/>
            <person name="Nielsen M.R."/>
            <person name="Sondergaard T.E."/>
            <person name="Sorensen J.L."/>
            <person name="Fitzpatrick D.A."/>
            <person name="Frisvad J.C."/>
            <person name="Nielsen K.L."/>
        </authorList>
    </citation>
    <scope>NUCLEOTIDE SEQUENCE</scope>
    <source>
        <strain evidence="4">IBT 29864</strain>
    </source>
</reference>
<comment type="caution">
    <text evidence="4">The sequence shown here is derived from an EMBL/GenBank/DDBJ whole genome shotgun (WGS) entry which is preliminary data.</text>
</comment>
<dbReference type="GeneID" id="81434606"/>
<feature type="compositionally biased region" description="Basic residues" evidence="2">
    <location>
        <begin position="563"/>
        <end position="577"/>
    </location>
</feature>
<feature type="compositionally biased region" description="Low complexity" evidence="2">
    <location>
        <begin position="150"/>
        <end position="170"/>
    </location>
</feature>
<keyword evidence="1" id="KW-0479">Metal-binding</keyword>
<keyword evidence="1" id="KW-0863">Zinc-finger</keyword>
<dbReference type="Proteomes" id="UP001147782">
    <property type="component" value="Unassembled WGS sequence"/>
</dbReference>
<dbReference type="GO" id="GO:0003676">
    <property type="term" value="F:nucleic acid binding"/>
    <property type="evidence" value="ECO:0007669"/>
    <property type="project" value="InterPro"/>
</dbReference>
<dbReference type="Gene3D" id="4.10.60.10">
    <property type="entry name" value="Zinc finger, CCHC-type"/>
    <property type="match status" value="1"/>
</dbReference>
<evidence type="ECO:0000256" key="2">
    <source>
        <dbReference type="SAM" id="MobiDB-lite"/>
    </source>
</evidence>
<feature type="compositionally biased region" description="Gly residues" evidence="2">
    <location>
        <begin position="553"/>
        <end position="562"/>
    </location>
</feature>
<feature type="domain" description="CCHC-type" evidence="3">
    <location>
        <begin position="360"/>
        <end position="377"/>
    </location>
</feature>
<feature type="region of interest" description="Disordered" evidence="2">
    <location>
        <begin position="1"/>
        <end position="272"/>
    </location>
</feature>
<sequence>MQFNLRRTLSLPSTLSFKQQVMSDSGDEADSRTASFGAQRARKNTPSSRAQSGDDSRPTKKRRRNRSRTASDLSDFVPKGASFSAATLEVDPDDTSSSGSDSDSGSDKSDAQDVPPPANPHAGSTAPAISWNQGRKTAVRTTLGKRKAGSQTPSQSIPQPEPEVQPQSQTNASTEDSTVNGTSAKQFKAVNGTYWRSRSASVSSEDDDGSEEGEVNSGSDSDDSELDSEADDSLMLNIGTKGDGADDYDPESLLMENGTNGKSNGNTAVQTESKEEAFKRFSEKYPTAPVSLMDLQQDDMDIQAKFVYWDRDVNAIDLQLPVGCIECLRQGHMAEVCPTKECVHCGAWNTHQSTQCPSWRRCQRCRERGHVQGDCPSALKSSAAEVPCDYCGSSTHIESDCDHQYSLPAGEALSETVTVSISCAHCTSGNHLIGDCPHLPADLRQKTACFTLKDIDPANVTNLNVTGPPRKTGPPAPSYQRGKGRRGGGGSGARTPSSTSEEDMMPRKGARKGPPPARGRGRGAIKFGSGVGSYQPRNKPPPFSRPKGPPPRGGGGGGGGNRGRGRGRGGKPRGGRP</sequence>
<feature type="compositionally biased region" description="Acidic residues" evidence="2">
    <location>
        <begin position="204"/>
        <end position="232"/>
    </location>
</feature>
<evidence type="ECO:0000313" key="4">
    <source>
        <dbReference type="EMBL" id="KAJ5380070.1"/>
    </source>
</evidence>
<reference evidence="4" key="1">
    <citation type="submission" date="2022-11" db="EMBL/GenBank/DDBJ databases">
        <authorList>
            <person name="Petersen C."/>
        </authorList>
    </citation>
    <scope>NUCLEOTIDE SEQUENCE</scope>
    <source>
        <strain evidence="4">IBT 29864</strain>
    </source>
</reference>
<proteinExistence type="predicted"/>
<evidence type="ECO:0000313" key="5">
    <source>
        <dbReference type="Proteomes" id="UP001147782"/>
    </source>
</evidence>
<keyword evidence="1" id="KW-0862">Zinc</keyword>